<keyword evidence="5 7" id="KW-1133">Transmembrane helix</keyword>
<evidence type="ECO:0000313" key="10">
    <source>
        <dbReference type="Proteomes" id="UP000228689"/>
    </source>
</evidence>
<feature type="transmembrane region" description="Helical" evidence="7">
    <location>
        <begin position="250"/>
        <end position="268"/>
    </location>
</feature>
<dbReference type="InterPro" id="IPR036259">
    <property type="entry name" value="MFS_trans_sf"/>
</dbReference>
<dbReference type="Gene3D" id="1.20.1250.20">
    <property type="entry name" value="MFS general substrate transporter like domains"/>
    <property type="match status" value="2"/>
</dbReference>
<feature type="transmembrane region" description="Helical" evidence="7">
    <location>
        <begin position="368"/>
        <end position="386"/>
    </location>
</feature>
<accession>A0A2M7RFG6</accession>
<dbReference type="InterPro" id="IPR011701">
    <property type="entry name" value="MFS"/>
</dbReference>
<dbReference type="Pfam" id="PF07690">
    <property type="entry name" value="MFS_1"/>
    <property type="match status" value="1"/>
</dbReference>
<evidence type="ECO:0000256" key="3">
    <source>
        <dbReference type="ARBA" id="ARBA00022475"/>
    </source>
</evidence>
<dbReference type="PROSITE" id="PS50850">
    <property type="entry name" value="MFS"/>
    <property type="match status" value="1"/>
</dbReference>
<feature type="transmembrane region" description="Helical" evidence="7">
    <location>
        <begin position="280"/>
        <end position="305"/>
    </location>
</feature>
<feature type="transmembrane region" description="Helical" evidence="7">
    <location>
        <begin position="339"/>
        <end position="361"/>
    </location>
</feature>
<evidence type="ECO:0000256" key="4">
    <source>
        <dbReference type="ARBA" id="ARBA00022692"/>
    </source>
</evidence>
<comment type="caution">
    <text evidence="9">The sequence shown here is derived from an EMBL/GenBank/DDBJ whole genome shotgun (WGS) entry which is preliminary data.</text>
</comment>
<dbReference type="PANTHER" id="PTHR23517">
    <property type="entry name" value="RESISTANCE PROTEIN MDTM, PUTATIVE-RELATED-RELATED"/>
    <property type="match status" value="1"/>
</dbReference>
<dbReference type="InterPro" id="IPR050171">
    <property type="entry name" value="MFS_Transporters"/>
</dbReference>
<organism evidence="9 10">
    <name type="scientific">Candidatus Komeilibacteria bacterium CG_4_10_14_0_8_um_filter_37_78</name>
    <dbReference type="NCBI Taxonomy" id="1974471"/>
    <lineage>
        <taxon>Bacteria</taxon>
        <taxon>Candidatus Komeiliibacteriota</taxon>
    </lineage>
</organism>
<feature type="domain" description="Major facilitator superfamily (MFS) profile" evidence="8">
    <location>
        <begin position="173"/>
        <end position="388"/>
    </location>
</feature>
<feature type="transmembrane region" description="Helical" evidence="7">
    <location>
        <begin position="52"/>
        <end position="73"/>
    </location>
</feature>
<dbReference type="SUPFAM" id="SSF103473">
    <property type="entry name" value="MFS general substrate transporter"/>
    <property type="match status" value="1"/>
</dbReference>
<name>A0A2M7RFG6_9BACT</name>
<evidence type="ECO:0000256" key="2">
    <source>
        <dbReference type="ARBA" id="ARBA00022448"/>
    </source>
</evidence>
<evidence type="ECO:0000256" key="1">
    <source>
        <dbReference type="ARBA" id="ARBA00004651"/>
    </source>
</evidence>
<feature type="transmembrane region" description="Helical" evidence="7">
    <location>
        <begin position="174"/>
        <end position="192"/>
    </location>
</feature>
<protein>
    <recommendedName>
        <fullName evidence="8">Major facilitator superfamily (MFS) profile domain-containing protein</fullName>
    </recommendedName>
</protein>
<feature type="transmembrane region" description="Helical" evidence="7">
    <location>
        <begin position="23"/>
        <end position="46"/>
    </location>
</feature>
<sequence length="388" mass="44906">MINKFHHLLSYLPQKMKTEVRELYASALILYFGLALIFIFEPIYLYRLGYSLQQIMMFWVIVYAVYIFILPLGGKVAERFGYEHTIFYGTFFWILLYLCMYLIQYWPIFFFITPIVWAIQKSLYWPAYHANFAKYSGNQEEGREISFLTILTSASYVVGPIFGGFILYFWGFSVLFIVVAILLLVSNVPMLLTKEKFKPVPVDYQYSFKRMFAKENRKQFLAYMGFGEEILVVVVWPIFISIFITSYLSIGWLVGVATLITALVTLFIGKWADRINKREILKIGVSFYSLSWVLRLIIAGPWSIFFTDTLSRASKNTINVPLQAITYENAKNYTIMNTVLMFEMSLAIGKLIACLAALILVSLFSVGLIPFYIIFAMAGAITWLYVLL</sequence>
<evidence type="ECO:0000313" key="9">
    <source>
        <dbReference type="EMBL" id="PIY95272.1"/>
    </source>
</evidence>
<dbReference type="AlphaFoldDB" id="A0A2M7RFG6"/>
<reference evidence="10" key="1">
    <citation type="submission" date="2017-09" db="EMBL/GenBank/DDBJ databases">
        <title>Depth-based differentiation of microbial function through sediment-hosted aquifers and enrichment of novel symbionts in the deep terrestrial subsurface.</title>
        <authorList>
            <person name="Probst A.J."/>
            <person name="Ladd B."/>
            <person name="Jarett J.K."/>
            <person name="Geller-Mcgrath D.E."/>
            <person name="Sieber C.M.K."/>
            <person name="Emerson J.B."/>
            <person name="Anantharaman K."/>
            <person name="Thomas B.C."/>
            <person name="Malmstrom R."/>
            <person name="Stieglmeier M."/>
            <person name="Klingl A."/>
            <person name="Woyke T."/>
            <person name="Ryan C.M."/>
            <person name="Banfield J.F."/>
        </authorList>
    </citation>
    <scope>NUCLEOTIDE SEQUENCE [LARGE SCALE GENOMIC DNA]</scope>
</reference>
<feature type="transmembrane region" description="Helical" evidence="7">
    <location>
        <begin position="85"/>
        <end position="103"/>
    </location>
</feature>
<keyword evidence="2" id="KW-0813">Transport</keyword>
<evidence type="ECO:0000256" key="7">
    <source>
        <dbReference type="SAM" id="Phobius"/>
    </source>
</evidence>
<dbReference type="InterPro" id="IPR020846">
    <property type="entry name" value="MFS_dom"/>
</dbReference>
<dbReference type="Proteomes" id="UP000228689">
    <property type="component" value="Unassembled WGS sequence"/>
</dbReference>
<evidence type="ECO:0000259" key="8">
    <source>
        <dbReference type="PROSITE" id="PS50850"/>
    </source>
</evidence>
<dbReference type="GO" id="GO:0005886">
    <property type="term" value="C:plasma membrane"/>
    <property type="evidence" value="ECO:0007669"/>
    <property type="project" value="UniProtKB-SubCell"/>
</dbReference>
<gene>
    <name evidence="9" type="ORF">COY67_00895</name>
</gene>
<evidence type="ECO:0000256" key="5">
    <source>
        <dbReference type="ARBA" id="ARBA00022989"/>
    </source>
</evidence>
<dbReference type="GO" id="GO:0022857">
    <property type="term" value="F:transmembrane transporter activity"/>
    <property type="evidence" value="ECO:0007669"/>
    <property type="project" value="InterPro"/>
</dbReference>
<comment type="subcellular location">
    <subcellularLocation>
        <location evidence="1">Cell membrane</location>
        <topology evidence="1">Multi-pass membrane protein</topology>
    </subcellularLocation>
</comment>
<proteinExistence type="predicted"/>
<feature type="transmembrane region" description="Helical" evidence="7">
    <location>
        <begin position="220"/>
        <end position="244"/>
    </location>
</feature>
<evidence type="ECO:0000256" key="6">
    <source>
        <dbReference type="ARBA" id="ARBA00023136"/>
    </source>
</evidence>
<keyword evidence="4 7" id="KW-0812">Transmembrane</keyword>
<dbReference type="EMBL" id="PFMC01000020">
    <property type="protein sequence ID" value="PIY95272.1"/>
    <property type="molecule type" value="Genomic_DNA"/>
</dbReference>
<keyword evidence="3" id="KW-1003">Cell membrane</keyword>
<keyword evidence="6 7" id="KW-0472">Membrane</keyword>